<organism evidence="2 3">
    <name type="scientific">Trichinella zimbabwensis</name>
    <dbReference type="NCBI Taxonomy" id="268475"/>
    <lineage>
        <taxon>Eukaryota</taxon>
        <taxon>Metazoa</taxon>
        <taxon>Ecdysozoa</taxon>
        <taxon>Nematoda</taxon>
        <taxon>Enoplea</taxon>
        <taxon>Dorylaimia</taxon>
        <taxon>Trichinellida</taxon>
        <taxon>Trichinellidae</taxon>
        <taxon>Trichinella</taxon>
    </lineage>
</organism>
<name>A0A0V1HLG2_9BILA</name>
<keyword evidence="3" id="KW-1185">Reference proteome</keyword>
<comment type="caution">
    <text evidence="2">The sequence shown here is derived from an EMBL/GenBank/DDBJ whole genome shotgun (WGS) entry which is preliminary data.</text>
</comment>
<evidence type="ECO:0000313" key="2">
    <source>
        <dbReference type="EMBL" id="KRZ11386.1"/>
    </source>
</evidence>
<gene>
    <name evidence="2" type="ORF">T11_14295</name>
</gene>
<accession>A0A0V1HLG2</accession>
<sequence>MARYTSLDATPPVKRATKSRSDTPALCPNSTTSWAYCLMILEGVFPCLSDQVLLTAYRITQQVPPDDAIVRFQYTASAEEVFQLLQPLRRVQLLTKDQKRAKAGAACTHLYSFSDRPQM</sequence>
<evidence type="ECO:0000313" key="3">
    <source>
        <dbReference type="Proteomes" id="UP000055024"/>
    </source>
</evidence>
<proteinExistence type="predicted"/>
<dbReference type="OrthoDB" id="10503430at2759"/>
<dbReference type="AlphaFoldDB" id="A0A0V1HLG2"/>
<protein>
    <submittedName>
        <fullName evidence="2">Uncharacterized protein</fullName>
    </submittedName>
</protein>
<feature type="region of interest" description="Disordered" evidence="1">
    <location>
        <begin position="1"/>
        <end position="25"/>
    </location>
</feature>
<dbReference type="EMBL" id="JYDP01000050">
    <property type="protein sequence ID" value="KRZ11386.1"/>
    <property type="molecule type" value="Genomic_DNA"/>
</dbReference>
<dbReference type="Proteomes" id="UP000055024">
    <property type="component" value="Unassembled WGS sequence"/>
</dbReference>
<evidence type="ECO:0000256" key="1">
    <source>
        <dbReference type="SAM" id="MobiDB-lite"/>
    </source>
</evidence>
<reference evidence="2 3" key="1">
    <citation type="submission" date="2015-01" db="EMBL/GenBank/DDBJ databases">
        <title>Evolution of Trichinella species and genotypes.</title>
        <authorList>
            <person name="Korhonen P.K."/>
            <person name="Edoardo P."/>
            <person name="Giuseppe L.R."/>
            <person name="Gasser R.B."/>
        </authorList>
    </citation>
    <scope>NUCLEOTIDE SEQUENCE [LARGE SCALE GENOMIC DNA]</scope>
    <source>
        <strain evidence="2">ISS1029</strain>
    </source>
</reference>